<feature type="transmembrane region" description="Helical" evidence="6">
    <location>
        <begin position="35"/>
        <end position="55"/>
    </location>
</feature>
<comment type="subcellular location">
    <subcellularLocation>
        <location evidence="1">Endomembrane system</location>
        <topology evidence="1">Multi-pass membrane protein</topology>
    </subcellularLocation>
</comment>
<sequence length="329" mass="35587">MIVFFINFKCVILGSGFFIGKVNNVKMSKNVKGSLMVLIAGTAWGISGVSGQYLMAHGMNVDLLSCVRLIISGVIMTAIAALNQRETFIKAVTSLKTLGSIAIFSLIGLVMNQYAYLRAIESTNAGTATVIQYMAPILVLAYVSVRKKQLPRGSEILAIILAILGTFVIATHGHLDGLAITLEGFAWGLFSAVTYSFYIILPAKLIREFDSFTVIGLGMLMGGVTFPILVNPWQYKLVLNPGNLLGLFGIIIVGTVFAYSLFLMGTCIIGPVKGSLLAAIEPVSSVFFSVTVMHEIFYPMDFLGMIFIIAAVILISLRDLVVVNKQIHQ</sequence>
<evidence type="ECO:0000256" key="5">
    <source>
        <dbReference type="ARBA" id="ARBA00023136"/>
    </source>
</evidence>
<organism evidence="8 9">
    <name type="scientific">Streptococcus equinus ATCC 9812</name>
    <dbReference type="NCBI Taxonomy" id="525379"/>
    <lineage>
        <taxon>Bacteria</taxon>
        <taxon>Bacillati</taxon>
        <taxon>Bacillota</taxon>
        <taxon>Bacilli</taxon>
        <taxon>Lactobacillales</taxon>
        <taxon>Streptococcaceae</taxon>
        <taxon>Streptococcus</taxon>
    </lineage>
</organism>
<dbReference type="EMBL" id="AEVB01000034">
    <property type="protein sequence ID" value="EFW88676.1"/>
    <property type="molecule type" value="Genomic_DNA"/>
</dbReference>
<keyword evidence="4 6" id="KW-1133">Transmembrane helix</keyword>
<feature type="transmembrane region" description="Helical" evidence="6">
    <location>
        <begin position="179"/>
        <end position="200"/>
    </location>
</feature>
<feature type="transmembrane region" description="Helical" evidence="6">
    <location>
        <begin position="242"/>
        <end position="264"/>
    </location>
</feature>
<accession>E8JQ63</accession>
<dbReference type="GO" id="GO:0016020">
    <property type="term" value="C:membrane"/>
    <property type="evidence" value="ECO:0007669"/>
    <property type="project" value="UniProtKB-SubCell"/>
</dbReference>
<dbReference type="InterPro" id="IPR000620">
    <property type="entry name" value="EamA_dom"/>
</dbReference>
<evidence type="ECO:0000256" key="6">
    <source>
        <dbReference type="SAM" id="Phobius"/>
    </source>
</evidence>
<dbReference type="PANTHER" id="PTHR32322:SF2">
    <property type="entry name" value="EAMA DOMAIN-CONTAINING PROTEIN"/>
    <property type="match status" value="1"/>
</dbReference>
<feature type="transmembrane region" description="Helical" evidence="6">
    <location>
        <begin position="123"/>
        <end position="144"/>
    </location>
</feature>
<reference evidence="8 9" key="1">
    <citation type="submission" date="2010-12" db="EMBL/GenBank/DDBJ databases">
        <authorList>
            <person name="Muzny D."/>
            <person name="Qin X."/>
            <person name="Deng J."/>
            <person name="Jiang H."/>
            <person name="Liu Y."/>
            <person name="Qu J."/>
            <person name="Song X.-Z."/>
            <person name="Zhang L."/>
            <person name="Thornton R."/>
            <person name="Coyle M."/>
            <person name="Francisco L."/>
            <person name="Jackson L."/>
            <person name="Javaid M."/>
            <person name="Korchina V."/>
            <person name="Kovar C."/>
            <person name="Mata R."/>
            <person name="Mathew T."/>
            <person name="Ngo R."/>
            <person name="Nguyen L."/>
            <person name="Nguyen N."/>
            <person name="Okwuonu G."/>
            <person name="Ongeri F."/>
            <person name="Pham C."/>
            <person name="Simmons D."/>
            <person name="Wilczek-Boney K."/>
            <person name="Hale W."/>
            <person name="Jakkamsetti A."/>
            <person name="Pham P."/>
            <person name="Ruth R."/>
            <person name="San Lucas F."/>
            <person name="Warren J."/>
            <person name="Zhang J."/>
            <person name="Zhao Z."/>
            <person name="Zhou C."/>
            <person name="Zhu D."/>
            <person name="Lee S."/>
            <person name="Bess C."/>
            <person name="Blankenburg K."/>
            <person name="Forbes L."/>
            <person name="Fu Q."/>
            <person name="Gubbala S."/>
            <person name="Hirani K."/>
            <person name="Jayaseelan J.C."/>
            <person name="Lara F."/>
            <person name="Munidasa M."/>
            <person name="Palculict T."/>
            <person name="Patil S."/>
            <person name="Pu L.-L."/>
            <person name="Saada N."/>
            <person name="Tang L."/>
            <person name="Weissenberger G."/>
            <person name="Zhu Y."/>
            <person name="Hemphill L."/>
            <person name="Shang Y."/>
            <person name="Youmans B."/>
            <person name="Ayvaz T."/>
            <person name="Ross M."/>
            <person name="Santibanez J."/>
            <person name="Aqrawi P."/>
            <person name="Gross S."/>
            <person name="Joshi V."/>
            <person name="Fowler G."/>
            <person name="Nazareth L."/>
            <person name="Reid J."/>
            <person name="Worley K."/>
            <person name="Petrosino J."/>
            <person name="Highlander S."/>
            <person name="Gibbs R."/>
        </authorList>
    </citation>
    <scope>NUCLEOTIDE SEQUENCE [LARGE SCALE GENOMIC DNA]</scope>
    <source>
        <strain evidence="8 9">ATCC 9812</strain>
    </source>
</reference>
<dbReference type="InterPro" id="IPR050638">
    <property type="entry name" value="AA-Vitamin_Transporters"/>
</dbReference>
<dbReference type="AlphaFoldDB" id="E8JQ63"/>
<comment type="caution">
    <text evidence="8">The sequence shown here is derived from an EMBL/GenBank/DDBJ whole genome shotgun (WGS) entry which is preliminary data.</text>
</comment>
<keyword evidence="3 6" id="KW-0812">Transmembrane</keyword>
<gene>
    <name evidence="8" type="ORF">HMPREF0819_1136</name>
</gene>
<dbReference type="Pfam" id="PF00892">
    <property type="entry name" value="EamA"/>
    <property type="match status" value="2"/>
</dbReference>
<feature type="transmembrane region" description="Helical" evidence="6">
    <location>
        <begin position="156"/>
        <end position="173"/>
    </location>
</feature>
<evidence type="ECO:0000256" key="1">
    <source>
        <dbReference type="ARBA" id="ARBA00004127"/>
    </source>
</evidence>
<protein>
    <submittedName>
        <fullName evidence="8">Putative membrane protein</fullName>
    </submittedName>
</protein>
<evidence type="ECO:0000256" key="4">
    <source>
        <dbReference type="ARBA" id="ARBA00022989"/>
    </source>
</evidence>
<feature type="transmembrane region" description="Helical" evidence="6">
    <location>
        <begin position="212"/>
        <end position="230"/>
    </location>
</feature>
<feature type="domain" description="EamA" evidence="7">
    <location>
        <begin position="32"/>
        <end position="170"/>
    </location>
</feature>
<feature type="domain" description="EamA" evidence="7">
    <location>
        <begin position="184"/>
        <end position="316"/>
    </location>
</feature>
<comment type="similarity">
    <text evidence="2">Belongs to the EamA transporter family.</text>
</comment>
<evidence type="ECO:0000256" key="3">
    <source>
        <dbReference type="ARBA" id="ARBA00022692"/>
    </source>
</evidence>
<dbReference type="InterPro" id="IPR037185">
    <property type="entry name" value="EmrE-like"/>
</dbReference>
<dbReference type="SUPFAM" id="SSF103481">
    <property type="entry name" value="Multidrug resistance efflux transporter EmrE"/>
    <property type="match status" value="2"/>
</dbReference>
<dbReference type="HOGENOM" id="CLU_033863_19_0_9"/>
<name>E8JQ63_STREI</name>
<keyword evidence="5 6" id="KW-0472">Membrane</keyword>
<feature type="transmembrane region" description="Helical" evidence="6">
    <location>
        <begin position="61"/>
        <end position="83"/>
    </location>
</feature>
<dbReference type="PANTHER" id="PTHR32322">
    <property type="entry name" value="INNER MEMBRANE TRANSPORTER"/>
    <property type="match status" value="1"/>
</dbReference>
<evidence type="ECO:0000256" key="2">
    <source>
        <dbReference type="ARBA" id="ARBA00007362"/>
    </source>
</evidence>
<evidence type="ECO:0000259" key="7">
    <source>
        <dbReference type="Pfam" id="PF00892"/>
    </source>
</evidence>
<feature type="transmembrane region" description="Helical" evidence="6">
    <location>
        <begin position="276"/>
        <end position="296"/>
    </location>
</feature>
<evidence type="ECO:0000313" key="9">
    <source>
        <dbReference type="Proteomes" id="UP000005699"/>
    </source>
</evidence>
<dbReference type="eggNOG" id="COG0697">
    <property type="taxonomic scope" value="Bacteria"/>
</dbReference>
<dbReference type="Proteomes" id="UP000005699">
    <property type="component" value="Unassembled WGS sequence"/>
</dbReference>
<feature type="transmembrane region" description="Helical" evidence="6">
    <location>
        <begin position="95"/>
        <end position="117"/>
    </location>
</feature>
<proteinExistence type="inferred from homology"/>
<feature type="transmembrane region" description="Helical" evidence="6">
    <location>
        <begin position="302"/>
        <end position="321"/>
    </location>
</feature>
<evidence type="ECO:0000313" key="8">
    <source>
        <dbReference type="EMBL" id="EFW88676.1"/>
    </source>
</evidence>